<feature type="transmembrane region" description="Helical" evidence="1">
    <location>
        <begin position="284"/>
        <end position="305"/>
    </location>
</feature>
<feature type="transmembrane region" description="Helical" evidence="1">
    <location>
        <begin position="224"/>
        <end position="242"/>
    </location>
</feature>
<feature type="transmembrane region" description="Helical" evidence="1">
    <location>
        <begin position="6"/>
        <end position="22"/>
    </location>
</feature>
<evidence type="ECO:0000313" key="2">
    <source>
        <dbReference type="EMBL" id="PPK48756.1"/>
    </source>
</evidence>
<keyword evidence="1" id="KW-0812">Transmembrane</keyword>
<evidence type="ECO:0000313" key="3">
    <source>
        <dbReference type="Proteomes" id="UP000239863"/>
    </source>
</evidence>
<name>A0A2S6FYV7_9CLOT</name>
<dbReference type="Pfam" id="PF03616">
    <property type="entry name" value="Glt_symporter"/>
    <property type="match status" value="1"/>
</dbReference>
<gene>
    <name evidence="2" type="ORF">BD821_10413</name>
</gene>
<dbReference type="STRING" id="37659.GCA_000703125_00888"/>
<keyword evidence="1" id="KW-1133">Transmembrane helix</keyword>
<feature type="transmembrane region" description="Helical" evidence="1">
    <location>
        <begin position="93"/>
        <end position="117"/>
    </location>
</feature>
<organism evidence="2 3">
    <name type="scientific">Clostridium algidicarnis DSM 15099</name>
    <dbReference type="NCBI Taxonomy" id="1121295"/>
    <lineage>
        <taxon>Bacteria</taxon>
        <taxon>Bacillati</taxon>
        <taxon>Bacillota</taxon>
        <taxon>Clostridia</taxon>
        <taxon>Eubacteriales</taxon>
        <taxon>Clostridiaceae</taxon>
        <taxon>Clostridium</taxon>
    </lineage>
</organism>
<feature type="transmembrane region" description="Helical" evidence="1">
    <location>
        <begin position="34"/>
        <end position="55"/>
    </location>
</feature>
<dbReference type="PANTHER" id="PTHR36178:SF1">
    <property type="entry name" value="SODIUM_GLUTAMATE SYMPORTER"/>
    <property type="match status" value="1"/>
</dbReference>
<feature type="transmembrane region" description="Helical" evidence="1">
    <location>
        <begin position="61"/>
        <end position="81"/>
    </location>
</feature>
<dbReference type="GO" id="GO:0015813">
    <property type="term" value="P:L-glutamate transmembrane transport"/>
    <property type="evidence" value="ECO:0007669"/>
    <property type="project" value="InterPro"/>
</dbReference>
<keyword evidence="1" id="KW-0472">Membrane</keyword>
<feature type="transmembrane region" description="Helical" evidence="1">
    <location>
        <begin position="317"/>
        <end position="337"/>
    </location>
</feature>
<reference evidence="2 3" key="1">
    <citation type="submission" date="2018-02" db="EMBL/GenBank/DDBJ databases">
        <title>Genomic Encyclopedia of Archaeal and Bacterial Type Strains, Phase II (KMG-II): from individual species to whole genera.</title>
        <authorList>
            <person name="Goeker M."/>
        </authorList>
    </citation>
    <scope>NUCLEOTIDE SEQUENCE [LARGE SCALE GENOMIC DNA]</scope>
    <source>
        <strain evidence="2 3">DSM 15099</strain>
    </source>
</reference>
<dbReference type="Proteomes" id="UP000239863">
    <property type="component" value="Unassembled WGS sequence"/>
</dbReference>
<feature type="transmembrane region" description="Helical" evidence="1">
    <location>
        <begin position="157"/>
        <end position="174"/>
    </location>
</feature>
<accession>A0A2S6FYV7</accession>
<sequence length="374" mass="41144">MELNILQTLAVLIIFLVIGYTLQKSVNVLRESYVPAPVIGGLLFSIVLAIAKNYVTLKLDFSALPIFVAGFFLSIGLRIDFATFKKNLKLQLLFLFLVIMVALMQNVVSLGIGKVLGKSSYDIIISGSLGLMGDHTLGGLVPSFLEGGKPVMQSLTSLSILTLYIGAIVGGLFFKKLKNKVDLSKNLRIPAPSFTPQEFLQYILIFVVGIAISLLPTQYGFSKYINPAGGGFILGLILRWIFDASKVYEVKAPNVNLIGNFCLSMLLITTFSMFDITMIFKVSLYNLVLMIIQLAWLIALSYYVVFKLYKKNPLASYVATGLIGFSVGMPASTMSNLQCLTEREGALPIVLFIVPPVGAWIINIFNMFIIKLFL</sequence>
<dbReference type="GO" id="GO:0016020">
    <property type="term" value="C:membrane"/>
    <property type="evidence" value="ECO:0007669"/>
    <property type="project" value="InterPro"/>
</dbReference>
<comment type="caution">
    <text evidence="2">The sequence shown here is derived from an EMBL/GenBank/DDBJ whole genome shotgun (WGS) entry which is preliminary data.</text>
</comment>
<protein>
    <submittedName>
        <fullName evidence="2">ESS family glutamate:Na+ symporter</fullName>
    </submittedName>
</protein>
<feature type="transmembrane region" description="Helical" evidence="1">
    <location>
        <begin position="349"/>
        <end position="370"/>
    </location>
</feature>
<dbReference type="PANTHER" id="PTHR36178">
    <property type="entry name" value="SLR0625 PROTEIN"/>
    <property type="match status" value="1"/>
</dbReference>
<proteinExistence type="predicted"/>
<evidence type="ECO:0000256" key="1">
    <source>
        <dbReference type="SAM" id="Phobius"/>
    </source>
</evidence>
<feature type="transmembrane region" description="Helical" evidence="1">
    <location>
        <begin position="199"/>
        <end position="217"/>
    </location>
</feature>
<dbReference type="GO" id="GO:0015501">
    <property type="term" value="F:glutamate:sodium symporter activity"/>
    <property type="evidence" value="ECO:0007669"/>
    <property type="project" value="InterPro"/>
</dbReference>
<feature type="transmembrane region" description="Helical" evidence="1">
    <location>
        <begin position="257"/>
        <end position="277"/>
    </location>
</feature>
<dbReference type="AlphaFoldDB" id="A0A2S6FYV7"/>
<dbReference type="RefSeq" id="WP_169993973.1">
    <property type="nucleotide sequence ID" value="NZ_PTIS01000004.1"/>
</dbReference>
<dbReference type="InterPro" id="IPR004445">
    <property type="entry name" value="GltS"/>
</dbReference>
<dbReference type="EMBL" id="PTIS01000004">
    <property type="protein sequence ID" value="PPK48756.1"/>
    <property type="molecule type" value="Genomic_DNA"/>
</dbReference>